<dbReference type="AlphaFoldDB" id="A0A8R2D2Q3"/>
<evidence type="ECO:0000313" key="2">
    <source>
        <dbReference type="EnsemblMetazoa" id="XP_016658554.1"/>
    </source>
</evidence>
<dbReference type="Proteomes" id="UP000007819">
    <property type="component" value="Chromosome A1"/>
</dbReference>
<dbReference type="OrthoDB" id="10424355at2759"/>
<evidence type="ECO:0000256" key="1">
    <source>
        <dbReference type="SAM" id="MobiDB-lite"/>
    </source>
</evidence>
<dbReference type="GeneID" id="107883317"/>
<name>A0A8R2D2Q3_ACYPI</name>
<evidence type="ECO:0000313" key="3">
    <source>
        <dbReference type="Proteomes" id="UP000007819"/>
    </source>
</evidence>
<accession>A0A8R2D2Q3</accession>
<reference evidence="2" key="2">
    <citation type="submission" date="2022-06" db="UniProtKB">
        <authorList>
            <consortium name="EnsemblMetazoa"/>
        </authorList>
    </citation>
    <scope>IDENTIFICATION</scope>
</reference>
<reference evidence="3" key="1">
    <citation type="submission" date="2010-06" db="EMBL/GenBank/DDBJ databases">
        <authorList>
            <person name="Jiang H."/>
            <person name="Abraham K."/>
            <person name="Ali S."/>
            <person name="Alsbrooks S.L."/>
            <person name="Anim B.N."/>
            <person name="Anosike U.S."/>
            <person name="Attaway T."/>
            <person name="Bandaranaike D.P."/>
            <person name="Battles P.K."/>
            <person name="Bell S.N."/>
            <person name="Bell A.V."/>
            <person name="Beltran B."/>
            <person name="Bickham C."/>
            <person name="Bustamante Y."/>
            <person name="Caleb T."/>
            <person name="Canada A."/>
            <person name="Cardenas V."/>
            <person name="Carter K."/>
            <person name="Chacko J."/>
            <person name="Chandrabose M.N."/>
            <person name="Chavez D."/>
            <person name="Chavez A."/>
            <person name="Chen L."/>
            <person name="Chu H.-S."/>
            <person name="Claassen K.J."/>
            <person name="Cockrell R."/>
            <person name="Collins M."/>
            <person name="Cooper J.A."/>
            <person name="Cree A."/>
            <person name="Curry S.M."/>
            <person name="Da Y."/>
            <person name="Dao M.D."/>
            <person name="Das B."/>
            <person name="Davila M.-L."/>
            <person name="Davy-Carroll L."/>
            <person name="Denson S."/>
            <person name="Dinh H."/>
            <person name="Ebong V.E."/>
            <person name="Edwards J.R."/>
            <person name="Egan A."/>
            <person name="El-Daye J."/>
            <person name="Escobedo L."/>
            <person name="Fernandez S."/>
            <person name="Fernando P.R."/>
            <person name="Flagg N."/>
            <person name="Forbes L.D."/>
            <person name="Fowler R.G."/>
            <person name="Fu Q."/>
            <person name="Gabisi R.A."/>
            <person name="Ganer J."/>
            <person name="Garbino Pronczuk A."/>
            <person name="Garcia R.M."/>
            <person name="Garner T."/>
            <person name="Garrett T.E."/>
            <person name="Gonzalez D.A."/>
            <person name="Hamid H."/>
            <person name="Hawkins E.S."/>
            <person name="Hirani K."/>
            <person name="Hogues M.E."/>
            <person name="Hollins B."/>
            <person name="Hsiao C.-H."/>
            <person name="Jabil R."/>
            <person name="James M.L."/>
            <person name="Jhangiani S.N."/>
            <person name="Johnson B."/>
            <person name="Johnson Q."/>
            <person name="Joshi V."/>
            <person name="Kalu J.B."/>
            <person name="Kam C."/>
            <person name="Kashfia A."/>
            <person name="Keebler J."/>
            <person name="Kisamo H."/>
            <person name="Kovar C.L."/>
            <person name="Lago L.A."/>
            <person name="Lai C.-Y."/>
            <person name="Laidlaw J."/>
            <person name="Lara F."/>
            <person name="Le T.-K."/>
            <person name="Lee S.L."/>
            <person name="Legall F.H."/>
            <person name="Lemon S.J."/>
            <person name="Lewis L.R."/>
            <person name="Li B."/>
            <person name="Liu Y."/>
            <person name="Liu Y.-S."/>
            <person name="Lopez J."/>
            <person name="Lozado R.J."/>
            <person name="Lu J."/>
            <person name="Madu R.C."/>
            <person name="Maheshwari M."/>
            <person name="Maheshwari R."/>
            <person name="Malloy K."/>
            <person name="Martinez E."/>
            <person name="Mathew T."/>
            <person name="Mercado I.C."/>
            <person name="Mercado C."/>
            <person name="Meyer B."/>
            <person name="Montgomery K."/>
            <person name="Morgan M.B."/>
            <person name="Munidasa M."/>
            <person name="Nazareth L.V."/>
            <person name="Nelson J."/>
            <person name="Ng B.M."/>
            <person name="Nguyen N.B."/>
            <person name="Nguyen P.Q."/>
            <person name="Nguyen T."/>
            <person name="Obregon M."/>
            <person name="Okwuonu G.O."/>
            <person name="Onwere C.G."/>
            <person name="Orozco G."/>
            <person name="Parra A."/>
            <person name="Patel S."/>
            <person name="Patil S."/>
            <person name="Perez A."/>
            <person name="Perez Y."/>
            <person name="Pham C."/>
            <person name="Primus E.L."/>
            <person name="Pu L.-L."/>
            <person name="Puazo M."/>
            <person name="Qin X."/>
            <person name="Quiroz J.B."/>
            <person name="Reese J."/>
            <person name="Richards S."/>
            <person name="Rives C.M."/>
            <person name="Robberts R."/>
            <person name="Ruiz S.J."/>
            <person name="Ruiz M.J."/>
            <person name="Santibanez J."/>
            <person name="Schneider B.W."/>
            <person name="Sisson I."/>
            <person name="Smith M."/>
            <person name="Sodergren E."/>
            <person name="Song X.-Z."/>
            <person name="Song B.B."/>
            <person name="Summersgill H."/>
            <person name="Thelus R."/>
            <person name="Thornton R.D."/>
            <person name="Trejos Z.Y."/>
            <person name="Usmani K."/>
            <person name="Vattathil S."/>
            <person name="Villasana D."/>
            <person name="Walker D.L."/>
            <person name="Wang S."/>
            <person name="Wang K."/>
            <person name="White C.S."/>
            <person name="Williams A.C."/>
            <person name="Williamson J."/>
            <person name="Wilson K."/>
            <person name="Woghiren I.O."/>
            <person name="Woodworth J.R."/>
            <person name="Worley K.C."/>
            <person name="Wright R.A."/>
            <person name="Wu W."/>
            <person name="Young L."/>
            <person name="Zhang L."/>
            <person name="Zhang J."/>
            <person name="Zhu Y."/>
            <person name="Muzny D.M."/>
            <person name="Weinstock G."/>
            <person name="Gibbs R.A."/>
        </authorList>
    </citation>
    <scope>NUCLEOTIDE SEQUENCE [LARGE SCALE GENOMIC DNA]</scope>
    <source>
        <strain evidence="3">LSR1</strain>
    </source>
</reference>
<dbReference type="RefSeq" id="XP_016658554.1">
    <property type="nucleotide sequence ID" value="XM_016803065.2"/>
</dbReference>
<keyword evidence="3" id="KW-1185">Reference proteome</keyword>
<proteinExistence type="predicted"/>
<feature type="region of interest" description="Disordered" evidence="1">
    <location>
        <begin position="95"/>
        <end position="115"/>
    </location>
</feature>
<dbReference type="EnsemblMetazoa" id="XM_016803065.2">
    <property type="protein sequence ID" value="XP_016658554.1"/>
    <property type="gene ID" value="LOC107883317"/>
</dbReference>
<sequence>MCQLSISSYKFIYNYKEYSYDEKNRYKNLLTSYEIANLIDSEKDPDGKPLSLHMDDNVKSYFDVHVKQLQNSNNEMKTFTIPELCKSKCSVKNQEETKNDAQQITKENEASEVLA</sequence>
<organism evidence="2 3">
    <name type="scientific">Acyrthosiphon pisum</name>
    <name type="common">Pea aphid</name>
    <dbReference type="NCBI Taxonomy" id="7029"/>
    <lineage>
        <taxon>Eukaryota</taxon>
        <taxon>Metazoa</taxon>
        <taxon>Ecdysozoa</taxon>
        <taxon>Arthropoda</taxon>
        <taxon>Hexapoda</taxon>
        <taxon>Insecta</taxon>
        <taxon>Pterygota</taxon>
        <taxon>Neoptera</taxon>
        <taxon>Paraneoptera</taxon>
        <taxon>Hemiptera</taxon>
        <taxon>Sternorrhyncha</taxon>
        <taxon>Aphidomorpha</taxon>
        <taxon>Aphidoidea</taxon>
        <taxon>Aphididae</taxon>
        <taxon>Macrosiphini</taxon>
        <taxon>Acyrthosiphon</taxon>
    </lineage>
</organism>
<protein>
    <submittedName>
        <fullName evidence="2">Uncharacterized protein</fullName>
    </submittedName>
</protein>
<dbReference type="KEGG" id="api:107883317"/>